<accession>A0ABN3LZK8</accession>
<evidence type="ECO:0000256" key="2">
    <source>
        <dbReference type="ARBA" id="ARBA00007441"/>
    </source>
</evidence>
<dbReference type="Pfam" id="PF00155">
    <property type="entry name" value="Aminotran_1_2"/>
    <property type="match status" value="1"/>
</dbReference>
<protein>
    <recommendedName>
        <fullName evidence="7">Aminotransferase class I/classII large domain-containing protein</fullName>
    </recommendedName>
</protein>
<keyword evidence="9" id="KW-1185">Reference proteome</keyword>
<evidence type="ECO:0000256" key="3">
    <source>
        <dbReference type="ARBA" id="ARBA00022576"/>
    </source>
</evidence>
<comment type="caution">
    <text evidence="8">The sequence shown here is derived from an EMBL/GenBank/DDBJ whole genome shotgun (WGS) entry which is preliminary data.</text>
</comment>
<evidence type="ECO:0000313" key="8">
    <source>
        <dbReference type="EMBL" id="GAA2491583.1"/>
    </source>
</evidence>
<dbReference type="CDD" id="cd00609">
    <property type="entry name" value="AAT_like"/>
    <property type="match status" value="1"/>
</dbReference>
<comment type="similarity">
    <text evidence="2">Belongs to the class-I pyridoxal-phosphate-dependent aminotransferase family.</text>
</comment>
<dbReference type="PRINTS" id="PR00049">
    <property type="entry name" value="WILMSTUMOUR"/>
</dbReference>
<sequence>MQETDRTPRPAPGAARFVPDPGLPVPAELAERLAAAADDGAPAPPGGSRAARTAAAGYYERRGLPGTAEQVLLGPGAATVLFAVLAAAEGNVLLPRPCGPHVLPQAALLGRDVHTVAAPAECGGVPDPFALLETVRRLRAEGGDPRILVLSPADDPTGTLAEPELLHEVCEVAWDEHLLVVSDETFRDVLHHPGEVFPGPAEILPARTVCIGDLGPWLAVPGWNAGFARFTDDEPGRVLRDRALEVLARLRACVPGPVQAAASLGLDEPRSLTERAAAANRLHAAVASAVHHELVAAGAMCRPPGAGFQLYPDFASLRPALGRLGACDSASLERLLAERTGLPVLGGHHFGDDPAALRARIPTGPFNGATEQQQEESLDSSDPLGLPHVARSLAGLRAALADLAAGPAPPPGPPPPPPTSPAPGSPAPGGPSAEWTGPGGPADAPVPGVPGLADPGGPVEEAPAAPAAPTGPAAPAAPAPREYRAGGGEFAPEAGEDGG</sequence>
<dbReference type="Proteomes" id="UP001501358">
    <property type="component" value="Unassembled WGS sequence"/>
</dbReference>
<proteinExistence type="inferred from homology"/>
<gene>
    <name evidence="8" type="ORF">GCM10010406_29600</name>
</gene>
<comment type="cofactor">
    <cofactor evidence="1">
        <name>pyridoxal 5'-phosphate</name>
        <dbReference type="ChEBI" id="CHEBI:597326"/>
    </cofactor>
</comment>
<evidence type="ECO:0000256" key="1">
    <source>
        <dbReference type="ARBA" id="ARBA00001933"/>
    </source>
</evidence>
<dbReference type="InterPro" id="IPR050596">
    <property type="entry name" value="AspAT/PAT-like"/>
</dbReference>
<dbReference type="InterPro" id="IPR004839">
    <property type="entry name" value="Aminotransferase_I/II_large"/>
</dbReference>
<dbReference type="InterPro" id="IPR015424">
    <property type="entry name" value="PyrdxlP-dep_Trfase"/>
</dbReference>
<dbReference type="InterPro" id="IPR015421">
    <property type="entry name" value="PyrdxlP-dep_Trfase_major"/>
</dbReference>
<evidence type="ECO:0000256" key="5">
    <source>
        <dbReference type="ARBA" id="ARBA00022898"/>
    </source>
</evidence>
<keyword evidence="3" id="KW-0032">Aminotransferase</keyword>
<keyword evidence="5" id="KW-0663">Pyridoxal phosphate</keyword>
<evidence type="ECO:0000259" key="7">
    <source>
        <dbReference type="Pfam" id="PF00155"/>
    </source>
</evidence>
<reference evidence="8 9" key="1">
    <citation type="journal article" date="2019" name="Int. J. Syst. Evol. Microbiol.">
        <title>The Global Catalogue of Microorganisms (GCM) 10K type strain sequencing project: providing services to taxonomists for standard genome sequencing and annotation.</title>
        <authorList>
            <consortium name="The Broad Institute Genomics Platform"/>
            <consortium name="The Broad Institute Genome Sequencing Center for Infectious Disease"/>
            <person name="Wu L."/>
            <person name="Ma J."/>
        </authorList>
    </citation>
    <scope>NUCLEOTIDE SEQUENCE [LARGE SCALE GENOMIC DNA]</scope>
    <source>
        <strain evidence="8 9">JCM 6307</strain>
    </source>
</reference>
<organism evidence="8 9">
    <name type="scientific">Streptomyces thermolineatus</name>
    <dbReference type="NCBI Taxonomy" id="44033"/>
    <lineage>
        <taxon>Bacteria</taxon>
        <taxon>Bacillati</taxon>
        <taxon>Actinomycetota</taxon>
        <taxon>Actinomycetes</taxon>
        <taxon>Kitasatosporales</taxon>
        <taxon>Streptomycetaceae</taxon>
        <taxon>Streptomyces</taxon>
    </lineage>
</organism>
<evidence type="ECO:0000256" key="4">
    <source>
        <dbReference type="ARBA" id="ARBA00022679"/>
    </source>
</evidence>
<dbReference type="Gene3D" id="3.40.640.10">
    <property type="entry name" value="Type I PLP-dependent aspartate aminotransferase-like (Major domain)"/>
    <property type="match status" value="1"/>
</dbReference>
<feature type="compositionally biased region" description="Low complexity" evidence="6">
    <location>
        <begin position="441"/>
        <end position="480"/>
    </location>
</feature>
<dbReference type="PANTHER" id="PTHR46383">
    <property type="entry name" value="ASPARTATE AMINOTRANSFERASE"/>
    <property type="match status" value="1"/>
</dbReference>
<feature type="region of interest" description="Disordered" evidence="6">
    <location>
        <begin position="403"/>
        <end position="499"/>
    </location>
</feature>
<keyword evidence="4" id="KW-0808">Transferase</keyword>
<dbReference type="SUPFAM" id="SSF53383">
    <property type="entry name" value="PLP-dependent transferases"/>
    <property type="match status" value="1"/>
</dbReference>
<feature type="region of interest" description="Disordered" evidence="6">
    <location>
        <begin position="355"/>
        <end position="386"/>
    </location>
</feature>
<feature type="domain" description="Aminotransferase class I/classII large" evidence="7">
    <location>
        <begin position="44"/>
        <end position="361"/>
    </location>
</feature>
<name>A0ABN3LZK8_9ACTN</name>
<dbReference type="EMBL" id="BAAATA010000015">
    <property type="protein sequence ID" value="GAA2491583.1"/>
    <property type="molecule type" value="Genomic_DNA"/>
</dbReference>
<evidence type="ECO:0000256" key="6">
    <source>
        <dbReference type="SAM" id="MobiDB-lite"/>
    </source>
</evidence>
<dbReference type="PANTHER" id="PTHR46383:SF1">
    <property type="entry name" value="ASPARTATE AMINOTRANSFERASE"/>
    <property type="match status" value="1"/>
</dbReference>
<evidence type="ECO:0000313" key="9">
    <source>
        <dbReference type="Proteomes" id="UP001501358"/>
    </source>
</evidence>
<feature type="compositionally biased region" description="Pro residues" evidence="6">
    <location>
        <begin position="407"/>
        <end position="429"/>
    </location>
</feature>
<feature type="region of interest" description="Disordered" evidence="6">
    <location>
        <begin position="1"/>
        <end position="24"/>
    </location>
</feature>
<dbReference type="RefSeq" id="WP_344383658.1">
    <property type="nucleotide sequence ID" value="NZ_BAAATA010000015.1"/>
</dbReference>